<dbReference type="InterPro" id="IPR036603">
    <property type="entry name" value="RBP11-like"/>
</dbReference>
<dbReference type="InterPro" id="IPR033901">
    <property type="entry name" value="RNAPI/III_AC40"/>
</dbReference>
<dbReference type="Gene3D" id="3.30.1360.10">
    <property type="entry name" value="RNA polymerase, RBP11-like subunit"/>
    <property type="match status" value="1"/>
</dbReference>
<reference evidence="6" key="1">
    <citation type="submission" date="2018-02" db="EMBL/GenBank/DDBJ databases">
        <authorList>
            <person name="Cohen D.B."/>
            <person name="Kent A.D."/>
        </authorList>
    </citation>
    <scope>NUCLEOTIDE SEQUENCE</scope>
</reference>
<dbReference type="InterPro" id="IPR022842">
    <property type="entry name" value="RNAP_Rpo3/Rpb3/RPAC1"/>
</dbReference>
<dbReference type="HAMAP" id="MF_00320">
    <property type="entry name" value="RNApol_arch_Rpo3"/>
    <property type="match status" value="1"/>
</dbReference>
<dbReference type="AlphaFoldDB" id="A0A2N9HYI1"/>
<dbReference type="GO" id="GO:0003899">
    <property type="term" value="F:DNA-directed RNA polymerase activity"/>
    <property type="evidence" value="ECO:0007669"/>
    <property type="project" value="InterPro"/>
</dbReference>
<evidence type="ECO:0000259" key="5">
    <source>
        <dbReference type="SMART" id="SM00662"/>
    </source>
</evidence>
<dbReference type="CDD" id="cd07032">
    <property type="entry name" value="RNAP_I_II_AC40"/>
    <property type="match status" value="1"/>
</dbReference>
<dbReference type="PANTHER" id="PTHR11800">
    <property type="entry name" value="DNA-DIRECTED RNA POLYMERASE"/>
    <property type="match status" value="1"/>
</dbReference>
<dbReference type="InterPro" id="IPR011263">
    <property type="entry name" value="DNA-dir_RNA_pol_RpoA/D/Rpb3"/>
</dbReference>
<dbReference type="GO" id="GO:0006351">
    <property type="term" value="P:DNA-templated transcription"/>
    <property type="evidence" value="ECO:0007669"/>
    <property type="project" value="InterPro"/>
</dbReference>
<feature type="domain" description="DNA-directed RNA polymerase RpoA/D/Rpb3-type" evidence="5">
    <location>
        <begin position="105"/>
        <end position="395"/>
    </location>
</feature>
<dbReference type="GO" id="GO:0005736">
    <property type="term" value="C:RNA polymerase I complex"/>
    <property type="evidence" value="ECO:0007669"/>
    <property type="project" value="TreeGrafter"/>
</dbReference>
<dbReference type="GO" id="GO:0005666">
    <property type="term" value="C:RNA polymerase III complex"/>
    <property type="evidence" value="ECO:0007669"/>
    <property type="project" value="TreeGrafter"/>
</dbReference>
<dbReference type="PANTHER" id="PTHR11800:SF13">
    <property type="entry name" value="DNA-DIRECTED RNA POLYMERASES I AND III SUBUNIT RPAC1"/>
    <property type="match status" value="1"/>
</dbReference>
<proteinExistence type="inferred from homology"/>
<evidence type="ECO:0000256" key="2">
    <source>
        <dbReference type="ARBA" id="ARBA00023163"/>
    </source>
</evidence>
<evidence type="ECO:0000256" key="4">
    <source>
        <dbReference type="SAM" id="MobiDB-lite"/>
    </source>
</evidence>
<organism evidence="6">
    <name type="scientific">Fagus sylvatica</name>
    <name type="common">Beechnut</name>
    <dbReference type="NCBI Taxonomy" id="28930"/>
    <lineage>
        <taxon>Eukaryota</taxon>
        <taxon>Viridiplantae</taxon>
        <taxon>Streptophyta</taxon>
        <taxon>Embryophyta</taxon>
        <taxon>Tracheophyta</taxon>
        <taxon>Spermatophyta</taxon>
        <taxon>Magnoliopsida</taxon>
        <taxon>eudicotyledons</taxon>
        <taxon>Gunneridae</taxon>
        <taxon>Pentapetalae</taxon>
        <taxon>rosids</taxon>
        <taxon>fabids</taxon>
        <taxon>Fagales</taxon>
        <taxon>Fagaceae</taxon>
        <taxon>Fagus</taxon>
    </lineage>
</organism>
<feature type="compositionally biased region" description="Acidic residues" evidence="4">
    <location>
        <begin position="11"/>
        <end position="26"/>
    </location>
</feature>
<dbReference type="SUPFAM" id="SSF55257">
    <property type="entry name" value="RBP11-like subunits of RNA polymerase"/>
    <property type="match status" value="1"/>
</dbReference>
<dbReference type="EMBL" id="OIVN01004335">
    <property type="protein sequence ID" value="SPD16790.1"/>
    <property type="molecule type" value="Genomic_DNA"/>
</dbReference>
<evidence type="ECO:0000313" key="6">
    <source>
        <dbReference type="EMBL" id="SPD16790.1"/>
    </source>
</evidence>
<name>A0A2N9HYI1_FAGSY</name>
<gene>
    <name evidence="6" type="ORF">FSB_LOCUS44672</name>
</gene>
<feature type="compositionally biased region" description="Polar residues" evidence="4">
    <location>
        <begin position="211"/>
        <end position="223"/>
    </location>
</feature>
<dbReference type="Pfam" id="PF01000">
    <property type="entry name" value="RNA_pol_A_bac"/>
    <property type="match status" value="1"/>
</dbReference>
<dbReference type="InterPro" id="IPR050518">
    <property type="entry name" value="Rpo3/RPB3_RNA_Pol_subunit"/>
</dbReference>
<dbReference type="Pfam" id="PF01193">
    <property type="entry name" value="RNA_pol_L"/>
    <property type="match status" value="1"/>
</dbReference>
<dbReference type="SUPFAM" id="SSF56553">
    <property type="entry name" value="Insert subdomain of RNA polymerase alpha subunit"/>
    <property type="match status" value="1"/>
</dbReference>
<accession>A0A2N9HYI1</accession>
<protein>
    <recommendedName>
        <fullName evidence="5">DNA-directed RNA polymerase RpoA/D/Rpb3-type domain-containing protein</fullName>
    </recommendedName>
</protein>
<dbReference type="InterPro" id="IPR036643">
    <property type="entry name" value="RNApol_insert_sf"/>
</dbReference>
<feature type="compositionally biased region" description="Basic and acidic residues" evidence="4">
    <location>
        <begin position="1"/>
        <end position="10"/>
    </location>
</feature>
<sequence>MAKKDERMSEQEEETGTESESMSESESDSRAQQQKEQSKSGGVGLDYIMSLPDVPMNLPPHVELQRTRVFCNSDAPTHTDSIQYSGAFASVGLDNSFRLDHFRNNFRVEVTRILERWLGHGVPTMAIEKVLIKANSSPVQDEVLAHRLGLLPICVDPRLFEYAGNNASNERNTIVFNLKIQCARGKPRITVHAKDLEWLPEGSQFELESGDPNSNSTSGQKKTYTSFTCSQDSLPEFSNNPIGFKAPLDNIIISKLGPGQEIELEAHAVKGVGKTHAKWSPVATAWYRMLPEVVLLEEVEDEVAETLKSKCPVGVFDIEDIANGRKRLTVAQPRACTLCRECIREGEEWEKRVSLRRVKDHFIFTIESTGALPPHVLFTEAVKILESKCERVISELS</sequence>
<keyword evidence="1" id="KW-0240">DNA-directed RNA polymerase</keyword>
<dbReference type="Gene3D" id="2.170.120.12">
    <property type="entry name" value="DNA-directed RNA polymerase, insert domain"/>
    <property type="match status" value="1"/>
</dbReference>
<feature type="region of interest" description="Disordered" evidence="4">
    <location>
        <begin position="1"/>
        <end position="46"/>
    </location>
</feature>
<comment type="similarity">
    <text evidence="3">Belongs to the archaeal Rpo3/eukaryotic RPB3 RNA polymerase subunit family.</text>
</comment>
<dbReference type="SMART" id="SM00662">
    <property type="entry name" value="RPOLD"/>
    <property type="match status" value="1"/>
</dbReference>
<dbReference type="InterPro" id="IPR011262">
    <property type="entry name" value="DNA-dir_RNA_pol_insert"/>
</dbReference>
<feature type="region of interest" description="Disordered" evidence="4">
    <location>
        <begin position="204"/>
        <end position="223"/>
    </location>
</feature>
<dbReference type="GO" id="GO:0046983">
    <property type="term" value="F:protein dimerization activity"/>
    <property type="evidence" value="ECO:0007669"/>
    <property type="project" value="InterPro"/>
</dbReference>
<keyword evidence="2" id="KW-0804">Transcription</keyword>
<evidence type="ECO:0000256" key="3">
    <source>
        <dbReference type="ARBA" id="ARBA00025804"/>
    </source>
</evidence>
<evidence type="ECO:0000256" key="1">
    <source>
        <dbReference type="ARBA" id="ARBA00022478"/>
    </source>
</evidence>